<dbReference type="SUPFAM" id="SSF51197">
    <property type="entry name" value="Clavaminate synthase-like"/>
    <property type="match status" value="1"/>
</dbReference>
<comment type="caution">
    <text evidence="5">The sequence shown here is derived from an EMBL/GenBank/DDBJ whole genome shotgun (WGS) entry which is preliminary data.</text>
</comment>
<dbReference type="Gene3D" id="2.60.120.330">
    <property type="entry name" value="B-lactam Antibiotic, Isopenicillin N Synthase, Chain"/>
    <property type="match status" value="1"/>
</dbReference>
<dbReference type="PANTHER" id="PTHR47990">
    <property type="entry name" value="2-OXOGLUTARATE (2OG) AND FE(II)-DEPENDENT OXYGENASE SUPERFAMILY PROTEIN-RELATED"/>
    <property type="match status" value="1"/>
</dbReference>
<evidence type="ECO:0000256" key="1">
    <source>
        <dbReference type="ARBA" id="ARBA00022723"/>
    </source>
</evidence>
<sequence length="344" mass="39038">MDSISTLKLPLIDLSKLDGSKPGTGRWDSLQSQVREALEEFGCFEVLTDRMTLELHNDAFQELEALLEFPTDVKRRFNVPNKPHVGYLGNLPHSPLYEVFGMNYTPNSSSIEGFAYLMWPKGNTRFCETMKTYVTRVLELDSLVKKLVLGSLGVEKYLESLAKSVRYHFCLMRYAAPGTKESKKHVVGCHRDPNFVTILHQNYVNKLEVQTKDKCWFEVAPSSATSFIVFAEESFYMSIPPPTPSLLNLLQKGWSNGRLHSPCHRVMMSGHKARYCIGVFSSVHETIQCPDELVDNHHPLLFKPFDVAGLSRIYKTKEGESGASSDRYLLQNLKSRCFEPSSVL</sequence>
<keyword evidence="1" id="KW-0479">Metal-binding</keyword>
<organism evidence="5 6">
    <name type="scientific">Eucalyptus globulus</name>
    <name type="common">Tasmanian blue gum</name>
    <dbReference type="NCBI Taxonomy" id="34317"/>
    <lineage>
        <taxon>Eukaryota</taxon>
        <taxon>Viridiplantae</taxon>
        <taxon>Streptophyta</taxon>
        <taxon>Embryophyta</taxon>
        <taxon>Tracheophyta</taxon>
        <taxon>Spermatophyta</taxon>
        <taxon>Magnoliopsida</taxon>
        <taxon>eudicotyledons</taxon>
        <taxon>Gunneridae</taxon>
        <taxon>Pentapetalae</taxon>
        <taxon>rosids</taxon>
        <taxon>malvids</taxon>
        <taxon>Myrtales</taxon>
        <taxon>Myrtaceae</taxon>
        <taxon>Myrtoideae</taxon>
        <taxon>Eucalypteae</taxon>
        <taxon>Eucalyptus</taxon>
    </lineage>
</organism>
<evidence type="ECO:0000313" key="5">
    <source>
        <dbReference type="EMBL" id="KAL3745052.1"/>
    </source>
</evidence>
<dbReference type="Pfam" id="PF03171">
    <property type="entry name" value="2OG-FeII_Oxy"/>
    <property type="match status" value="1"/>
</dbReference>
<proteinExistence type="predicted"/>
<keyword evidence="2" id="KW-0408">Iron</keyword>
<name>A0ABD3L0G1_EUCGL</name>
<evidence type="ECO:0000256" key="2">
    <source>
        <dbReference type="ARBA" id="ARBA00023004"/>
    </source>
</evidence>
<dbReference type="Proteomes" id="UP001634007">
    <property type="component" value="Unassembled WGS sequence"/>
</dbReference>
<dbReference type="InterPro" id="IPR027443">
    <property type="entry name" value="IPNS-like_sf"/>
</dbReference>
<evidence type="ECO:0000313" key="6">
    <source>
        <dbReference type="Proteomes" id="UP001634007"/>
    </source>
</evidence>
<dbReference type="InterPro" id="IPR050231">
    <property type="entry name" value="Iron_ascorbate_oxido_reductase"/>
</dbReference>
<reference evidence="5 6" key="1">
    <citation type="submission" date="2024-11" db="EMBL/GenBank/DDBJ databases">
        <title>Chromosome-level genome assembly of Eucalyptus globulus Labill. provides insights into its genome evolution.</title>
        <authorList>
            <person name="Li X."/>
        </authorList>
    </citation>
    <scope>NUCLEOTIDE SEQUENCE [LARGE SCALE GENOMIC DNA]</scope>
    <source>
        <strain evidence="5">CL2024</strain>
        <tissue evidence="5">Fresh tender leaves</tissue>
    </source>
</reference>
<protein>
    <submittedName>
        <fullName evidence="5">Uncharacterized protein</fullName>
    </submittedName>
</protein>
<feature type="domain" description="Non-haem dioxygenase N-terminal" evidence="4">
    <location>
        <begin position="9"/>
        <end position="89"/>
    </location>
</feature>
<accession>A0ABD3L0G1</accession>
<evidence type="ECO:0000259" key="4">
    <source>
        <dbReference type="Pfam" id="PF14226"/>
    </source>
</evidence>
<dbReference type="EMBL" id="JBJKBG010000003">
    <property type="protein sequence ID" value="KAL3745052.1"/>
    <property type="molecule type" value="Genomic_DNA"/>
</dbReference>
<feature type="domain" description="Isopenicillin N synthase-like Fe(2+) 2OG dioxygenase" evidence="3">
    <location>
        <begin position="169"/>
        <end position="281"/>
    </location>
</feature>
<dbReference type="InterPro" id="IPR026992">
    <property type="entry name" value="DIOX_N"/>
</dbReference>
<dbReference type="GO" id="GO:0046872">
    <property type="term" value="F:metal ion binding"/>
    <property type="evidence" value="ECO:0007669"/>
    <property type="project" value="UniProtKB-KW"/>
</dbReference>
<dbReference type="InterPro" id="IPR044861">
    <property type="entry name" value="IPNS-like_FE2OG_OXY"/>
</dbReference>
<evidence type="ECO:0000259" key="3">
    <source>
        <dbReference type="Pfam" id="PF03171"/>
    </source>
</evidence>
<keyword evidence="6" id="KW-1185">Reference proteome</keyword>
<dbReference type="Pfam" id="PF14226">
    <property type="entry name" value="DIOX_N"/>
    <property type="match status" value="1"/>
</dbReference>
<gene>
    <name evidence="5" type="ORF">ACJRO7_014200</name>
</gene>
<dbReference type="AlphaFoldDB" id="A0ABD3L0G1"/>